<dbReference type="GO" id="GO:0045944">
    <property type="term" value="P:positive regulation of transcription by RNA polymerase II"/>
    <property type="evidence" value="ECO:0007669"/>
    <property type="project" value="InterPro"/>
</dbReference>
<evidence type="ECO:0000259" key="6">
    <source>
        <dbReference type="SMART" id="SM00432"/>
    </source>
</evidence>
<keyword evidence="5" id="KW-0539">Nucleus</keyword>
<keyword evidence="3" id="KW-0238">DNA-binding</keyword>
<reference evidence="7" key="1">
    <citation type="submission" date="2020-02" db="EMBL/GenBank/DDBJ databases">
        <title>Genome-wide identification and analysis of the MADS-box gene family in Cunninghamia lanceolate (Lamb.) Hook.</title>
        <authorList>
            <person name="Xie Y."/>
        </authorList>
    </citation>
    <scope>NUCLEOTIDE SEQUENCE</scope>
</reference>
<dbReference type="EMBL" id="MT103514">
    <property type="protein sequence ID" value="QWX93786.1"/>
    <property type="molecule type" value="mRNA"/>
</dbReference>
<dbReference type="AlphaFoldDB" id="A0A8F2Z0G2"/>
<comment type="subcellular location">
    <subcellularLocation>
        <location evidence="1">Nucleus</location>
    </subcellularLocation>
</comment>
<dbReference type="SUPFAM" id="SSF55455">
    <property type="entry name" value="SRF-like"/>
    <property type="match status" value="1"/>
</dbReference>
<evidence type="ECO:0000256" key="1">
    <source>
        <dbReference type="ARBA" id="ARBA00004123"/>
    </source>
</evidence>
<dbReference type="FunFam" id="3.40.1810.10:FF:000006">
    <property type="entry name" value="Agamous-like MADS-box protein AGL62"/>
    <property type="match status" value="1"/>
</dbReference>
<dbReference type="GO" id="GO:0000981">
    <property type="term" value="F:DNA-binding transcription factor activity, RNA polymerase II-specific"/>
    <property type="evidence" value="ECO:0007669"/>
    <property type="project" value="TreeGrafter"/>
</dbReference>
<name>A0A8F2Z0G2_CUNLA</name>
<keyword evidence="4" id="KW-0804">Transcription</keyword>
<dbReference type="CDD" id="cd00265">
    <property type="entry name" value="MADS_MEF2_like"/>
    <property type="match status" value="1"/>
</dbReference>
<dbReference type="GO" id="GO:0046983">
    <property type="term" value="F:protein dimerization activity"/>
    <property type="evidence" value="ECO:0007669"/>
    <property type="project" value="InterPro"/>
</dbReference>
<dbReference type="InterPro" id="IPR036879">
    <property type="entry name" value="TF_MADSbox_sf"/>
</dbReference>
<organism evidence="7">
    <name type="scientific">Cunninghamia lanceolata</name>
    <name type="common">China fir</name>
    <name type="synonym">Pinus lanceolata</name>
    <dbReference type="NCBI Taxonomy" id="28977"/>
    <lineage>
        <taxon>Eukaryota</taxon>
        <taxon>Viridiplantae</taxon>
        <taxon>Streptophyta</taxon>
        <taxon>Embryophyta</taxon>
        <taxon>Tracheophyta</taxon>
        <taxon>Spermatophyta</taxon>
        <taxon>Pinopsida</taxon>
        <taxon>Pinidae</taxon>
        <taxon>Conifers II</taxon>
        <taxon>Cupressales</taxon>
        <taxon>Cupressaceae</taxon>
        <taxon>Cunninghamia</taxon>
    </lineage>
</organism>
<dbReference type="InterPro" id="IPR033896">
    <property type="entry name" value="MEF2-like_N"/>
</dbReference>
<evidence type="ECO:0000256" key="4">
    <source>
        <dbReference type="ARBA" id="ARBA00023163"/>
    </source>
</evidence>
<evidence type="ECO:0000256" key="2">
    <source>
        <dbReference type="ARBA" id="ARBA00023015"/>
    </source>
</evidence>
<evidence type="ECO:0000313" key="7">
    <source>
        <dbReference type="EMBL" id="QWX93786.1"/>
    </source>
</evidence>
<proteinExistence type="evidence at transcript level"/>
<gene>
    <name evidence="7" type="primary">MADS47</name>
</gene>
<sequence length="350" mass="40106">MGRQKIEIKRIENSDARQVCFSKRRMGLFKKASELCILCGVEIGIIVFSPAGKVFPFGHPSIDFVIDKLQDVPVSTDSEKIENAQKLGKQYNQLLQDHDAQKRHLEFLERERQNISTGSGFNYEKKDFWWKMNIQDLHINELKEFASSLEMLREKVIERAEYLLSLRINNNNSASSSMNEIFMEQYNQQPLYENTRLQPSLVPDFHSSIPRSLWSTTNSYPVPYSLMDGNQGLLNEGGNGGIEFVQECGIQPMCFTGLPNHGIDLASAERSGSMNRQRLSLAYDGVTSSPVEGESQPFCFSQTPDMDKWISADRQLGFWHPTSDTTGILHYNFHPMFKEMNMNYKRASKF</sequence>
<dbReference type="Gene3D" id="3.40.1810.10">
    <property type="entry name" value="Transcription factor, MADS-box"/>
    <property type="match status" value="1"/>
</dbReference>
<feature type="domain" description="MADS-box" evidence="6">
    <location>
        <begin position="1"/>
        <end position="60"/>
    </location>
</feature>
<dbReference type="GO" id="GO:0005634">
    <property type="term" value="C:nucleus"/>
    <property type="evidence" value="ECO:0007669"/>
    <property type="project" value="UniProtKB-SubCell"/>
</dbReference>
<keyword evidence="2" id="KW-0805">Transcription regulation</keyword>
<dbReference type="GO" id="GO:0000978">
    <property type="term" value="F:RNA polymerase II cis-regulatory region sequence-specific DNA binding"/>
    <property type="evidence" value="ECO:0007669"/>
    <property type="project" value="TreeGrafter"/>
</dbReference>
<dbReference type="Pfam" id="PF00319">
    <property type="entry name" value="SRF-TF"/>
    <property type="match status" value="1"/>
</dbReference>
<dbReference type="InterPro" id="IPR002100">
    <property type="entry name" value="TF_MADSbox"/>
</dbReference>
<evidence type="ECO:0000256" key="5">
    <source>
        <dbReference type="ARBA" id="ARBA00023242"/>
    </source>
</evidence>
<dbReference type="SMART" id="SM00432">
    <property type="entry name" value="MADS"/>
    <property type="match status" value="1"/>
</dbReference>
<dbReference type="PRINTS" id="PR00404">
    <property type="entry name" value="MADSDOMAIN"/>
</dbReference>
<dbReference type="PANTHER" id="PTHR11945:SF629">
    <property type="entry name" value="OS02G0164450 PROTEIN"/>
    <property type="match status" value="1"/>
</dbReference>
<evidence type="ECO:0000256" key="3">
    <source>
        <dbReference type="ARBA" id="ARBA00023125"/>
    </source>
</evidence>
<protein>
    <submittedName>
        <fullName evidence="7">MADS-box protein 47</fullName>
    </submittedName>
</protein>
<accession>A0A8F2Z0G2</accession>
<dbReference type="PANTHER" id="PTHR11945">
    <property type="entry name" value="MADS BOX PROTEIN"/>
    <property type="match status" value="1"/>
</dbReference>